<name>A0A327QSN6_9FLAO</name>
<reference evidence="1 2" key="1">
    <citation type="submission" date="2018-06" db="EMBL/GenBank/DDBJ databases">
        <title>Genomic Encyclopedia of Archaeal and Bacterial Type Strains, Phase II (KMG-II): from individual species to whole genera.</title>
        <authorList>
            <person name="Goeker M."/>
        </authorList>
    </citation>
    <scope>NUCLEOTIDE SEQUENCE [LARGE SCALE GENOMIC DNA]</scope>
    <source>
        <strain evidence="1 2">DSM 23522</strain>
    </source>
</reference>
<gene>
    <name evidence="1" type="ORF">LV92_04380</name>
</gene>
<protein>
    <submittedName>
        <fullName evidence="1">Uncharacterized protein</fullName>
    </submittedName>
</protein>
<dbReference type="Proteomes" id="UP000249696">
    <property type="component" value="Unassembled WGS sequence"/>
</dbReference>
<evidence type="ECO:0000313" key="2">
    <source>
        <dbReference type="Proteomes" id="UP000249696"/>
    </source>
</evidence>
<sequence>MALHRACLFVRQDFLSARAGTDGFTSPLESLPLPVGSSG</sequence>
<dbReference type="EMBL" id="QLLN01000016">
    <property type="protein sequence ID" value="RAJ04777.1"/>
    <property type="molecule type" value="Genomic_DNA"/>
</dbReference>
<dbReference type="AlphaFoldDB" id="A0A327QSN6"/>
<organism evidence="1 2">
    <name type="scientific">Arenibacter echinorum</name>
    <dbReference type="NCBI Taxonomy" id="440515"/>
    <lineage>
        <taxon>Bacteria</taxon>
        <taxon>Pseudomonadati</taxon>
        <taxon>Bacteroidota</taxon>
        <taxon>Flavobacteriia</taxon>
        <taxon>Flavobacteriales</taxon>
        <taxon>Flavobacteriaceae</taxon>
        <taxon>Arenibacter</taxon>
    </lineage>
</organism>
<accession>A0A327QSN6</accession>
<keyword evidence="2" id="KW-1185">Reference proteome</keyword>
<proteinExistence type="predicted"/>
<evidence type="ECO:0000313" key="1">
    <source>
        <dbReference type="EMBL" id="RAJ04777.1"/>
    </source>
</evidence>
<comment type="caution">
    <text evidence="1">The sequence shown here is derived from an EMBL/GenBank/DDBJ whole genome shotgun (WGS) entry which is preliminary data.</text>
</comment>